<proteinExistence type="predicted"/>
<dbReference type="EMBL" id="JAAILA010000002">
    <property type="protein sequence ID" value="NEX87172.1"/>
    <property type="molecule type" value="Genomic_DNA"/>
</dbReference>
<reference evidence="1 2" key="1">
    <citation type="submission" date="2020-02" db="EMBL/GenBank/DDBJ databases">
        <title>Genome sequencing of Aeromonas rivipollensis.</title>
        <authorList>
            <person name="Fono-Tamo Ubani E.K."/>
            <person name="Lekota K.E."/>
        </authorList>
    </citation>
    <scope>NUCLEOTIDE SEQUENCE [LARGE SCALE GENOMIC DNA]</scope>
    <source>
        <strain evidence="1 2">G78</strain>
    </source>
</reference>
<evidence type="ECO:0000313" key="1">
    <source>
        <dbReference type="EMBL" id="NEX87172.1"/>
    </source>
</evidence>
<keyword evidence="2" id="KW-1185">Reference proteome</keyword>
<protein>
    <submittedName>
        <fullName evidence="1">Uncharacterized protein</fullName>
    </submittedName>
</protein>
<organism evidence="1 2">
    <name type="scientific">Aeromonas rivipollensis</name>
    <dbReference type="NCBI Taxonomy" id="948519"/>
    <lineage>
        <taxon>Bacteria</taxon>
        <taxon>Pseudomonadati</taxon>
        <taxon>Pseudomonadota</taxon>
        <taxon>Gammaproteobacteria</taxon>
        <taxon>Aeromonadales</taxon>
        <taxon>Aeromonadaceae</taxon>
        <taxon>Aeromonas</taxon>
    </lineage>
</organism>
<name>A0ABX0D1R0_9GAMM</name>
<gene>
    <name evidence="1" type="ORF">G4923_00375</name>
</gene>
<accession>A0ABX0D1R0</accession>
<sequence length="57" mass="5780">MAIDTAVSSSAAGNRKNMKPCMAIYTAALSAAGNSKNIKPFMAICTAVSSSAAGNRR</sequence>
<comment type="caution">
    <text evidence="1">The sequence shown here is derived from an EMBL/GenBank/DDBJ whole genome shotgun (WGS) entry which is preliminary data.</text>
</comment>
<evidence type="ECO:0000313" key="2">
    <source>
        <dbReference type="Proteomes" id="UP000472827"/>
    </source>
</evidence>
<dbReference type="RefSeq" id="WP_162627365.1">
    <property type="nucleotide sequence ID" value="NZ_JAAILA010000002.1"/>
</dbReference>
<dbReference type="Proteomes" id="UP000472827">
    <property type="component" value="Unassembled WGS sequence"/>
</dbReference>